<dbReference type="SMART" id="SM00450">
    <property type="entry name" value="RHOD"/>
    <property type="match status" value="1"/>
</dbReference>
<dbReference type="OrthoDB" id="274952at2"/>
<protein>
    <recommendedName>
        <fullName evidence="1">Rhodanese domain-containing protein</fullName>
    </recommendedName>
</protein>
<dbReference type="SUPFAM" id="SSF52821">
    <property type="entry name" value="Rhodanese/Cell cycle control phosphatase"/>
    <property type="match status" value="1"/>
</dbReference>
<evidence type="ECO:0000313" key="2">
    <source>
        <dbReference type="EMBL" id="TWU46944.1"/>
    </source>
</evidence>
<reference evidence="2 3" key="1">
    <citation type="submission" date="2019-02" db="EMBL/GenBank/DDBJ databases">
        <title>Deep-cultivation of Planctomycetes and their phenomic and genomic characterization uncovers novel biology.</title>
        <authorList>
            <person name="Wiegand S."/>
            <person name="Jogler M."/>
            <person name="Boedeker C."/>
            <person name="Pinto D."/>
            <person name="Vollmers J."/>
            <person name="Rivas-Marin E."/>
            <person name="Kohn T."/>
            <person name="Peeters S.H."/>
            <person name="Heuer A."/>
            <person name="Rast P."/>
            <person name="Oberbeckmann S."/>
            <person name="Bunk B."/>
            <person name="Jeske O."/>
            <person name="Meyerdierks A."/>
            <person name="Storesund J.E."/>
            <person name="Kallscheuer N."/>
            <person name="Luecker S."/>
            <person name="Lage O.M."/>
            <person name="Pohl T."/>
            <person name="Merkel B.J."/>
            <person name="Hornburger P."/>
            <person name="Mueller R.-W."/>
            <person name="Bruemmer F."/>
            <person name="Labrenz M."/>
            <person name="Spormann A.M."/>
            <person name="Op Den Camp H."/>
            <person name="Overmann J."/>
            <person name="Amann R."/>
            <person name="Jetten M.S.M."/>
            <person name="Mascher T."/>
            <person name="Medema M.H."/>
            <person name="Devos D.P."/>
            <person name="Kaster A.-K."/>
            <person name="Ovreas L."/>
            <person name="Rohde M."/>
            <person name="Galperin M.Y."/>
            <person name="Jogler C."/>
        </authorList>
    </citation>
    <scope>NUCLEOTIDE SEQUENCE [LARGE SCALE GENOMIC DNA]</scope>
    <source>
        <strain evidence="2 3">Poly59</strain>
    </source>
</reference>
<comment type="caution">
    <text evidence="2">The sequence shown here is derived from an EMBL/GenBank/DDBJ whole genome shotgun (WGS) entry which is preliminary data.</text>
</comment>
<dbReference type="AlphaFoldDB" id="A0A5C6EET9"/>
<accession>A0A5C6EET9</accession>
<organism evidence="2 3">
    <name type="scientific">Rubripirellula reticaptiva</name>
    <dbReference type="NCBI Taxonomy" id="2528013"/>
    <lineage>
        <taxon>Bacteria</taxon>
        <taxon>Pseudomonadati</taxon>
        <taxon>Planctomycetota</taxon>
        <taxon>Planctomycetia</taxon>
        <taxon>Pirellulales</taxon>
        <taxon>Pirellulaceae</taxon>
        <taxon>Rubripirellula</taxon>
    </lineage>
</organism>
<dbReference type="InterPro" id="IPR036873">
    <property type="entry name" value="Rhodanese-like_dom_sf"/>
</dbReference>
<gene>
    <name evidence="2" type="ORF">Poly59_59180</name>
</gene>
<dbReference type="InterPro" id="IPR001763">
    <property type="entry name" value="Rhodanese-like_dom"/>
</dbReference>
<dbReference type="EMBL" id="SJPX01000006">
    <property type="protein sequence ID" value="TWU46944.1"/>
    <property type="molecule type" value="Genomic_DNA"/>
</dbReference>
<feature type="domain" description="Rhodanese" evidence="1">
    <location>
        <begin position="45"/>
        <end position="129"/>
    </location>
</feature>
<dbReference type="Gene3D" id="3.40.250.10">
    <property type="entry name" value="Rhodanese-like domain"/>
    <property type="match status" value="1"/>
</dbReference>
<dbReference type="Proteomes" id="UP000317977">
    <property type="component" value="Unassembled WGS sequence"/>
</dbReference>
<dbReference type="CDD" id="cd00158">
    <property type="entry name" value="RHOD"/>
    <property type="match status" value="1"/>
</dbReference>
<dbReference type="PROSITE" id="PS50206">
    <property type="entry name" value="RHODANESE_3"/>
    <property type="match status" value="1"/>
</dbReference>
<sequence length="155" mass="17079">MSLGDLIIRLCDFSFGAIEAVRRSFGRPKVGSISTSELHTLMNTGDSSLLLVDVRSDSERAISRIPGAITQLEYEANTEKFAGRRVVAYCTVGGRSYLYARKLVASGVDASNYRDSILGWCRASLPLESPDGRATSAVHPYWRIFHVPDMYAVKT</sequence>
<dbReference type="Pfam" id="PF00581">
    <property type="entry name" value="Rhodanese"/>
    <property type="match status" value="1"/>
</dbReference>
<keyword evidence="3" id="KW-1185">Reference proteome</keyword>
<evidence type="ECO:0000259" key="1">
    <source>
        <dbReference type="PROSITE" id="PS50206"/>
    </source>
</evidence>
<evidence type="ECO:0000313" key="3">
    <source>
        <dbReference type="Proteomes" id="UP000317977"/>
    </source>
</evidence>
<proteinExistence type="predicted"/>
<dbReference type="RefSeq" id="WP_146537370.1">
    <property type="nucleotide sequence ID" value="NZ_SJPX01000006.1"/>
</dbReference>
<name>A0A5C6EET9_9BACT</name>